<organism evidence="1 2">
    <name type="scientific">Wolbachia pipientis</name>
    <dbReference type="NCBI Taxonomy" id="955"/>
    <lineage>
        <taxon>Bacteria</taxon>
        <taxon>Pseudomonadati</taxon>
        <taxon>Pseudomonadota</taxon>
        <taxon>Alphaproteobacteria</taxon>
        <taxon>Rickettsiales</taxon>
        <taxon>Anaplasmataceae</taxon>
        <taxon>Wolbachieae</taxon>
        <taxon>Wolbachia</taxon>
    </lineage>
</organism>
<proteinExistence type="predicted"/>
<dbReference type="Gene3D" id="3.40.50.300">
    <property type="entry name" value="P-loop containing nucleotide triphosphate hydrolases"/>
    <property type="match status" value="1"/>
</dbReference>
<keyword evidence="2" id="KW-1185">Reference proteome</keyword>
<dbReference type="InterPro" id="IPR027417">
    <property type="entry name" value="P-loop_NTPase"/>
</dbReference>
<evidence type="ECO:0000313" key="2">
    <source>
        <dbReference type="Proteomes" id="UP000175679"/>
    </source>
</evidence>
<dbReference type="AlphaFoldDB" id="A0A1E7QLG8"/>
<dbReference type="Proteomes" id="UP000175679">
    <property type="component" value="Unassembled WGS sequence"/>
</dbReference>
<dbReference type="PANTHER" id="PTHR11669:SF8">
    <property type="entry name" value="DNA POLYMERASE III SUBUNIT DELTA"/>
    <property type="match status" value="1"/>
</dbReference>
<evidence type="ECO:0000313" key="1">
    <source>
        <dbReference type="EMBL" id="OEY87186.1"/>
    </source>
</evidence>
<reference evidence="1 2" key="1">
    <citation type="submission" date="2016-09" db="EMBL/GenBank/DDBJ databases">
        <title>Genomic evidence for plant-parasitic nematodes as the earliest Wolbachia hosts.</title>
        <authorList>
            <person name="Brown A.M."/>
            <person name="Wasala S.K."/>
            <person name="Howe D.K."/>
            <person name="Peetz A.B."/>
            <person name="Zasada I.A."/>
            <person name="Denver D.R."/>
        </authorList>
    </citation>
    <scope>NUCLEOTIDE SEQUENCE [LARGE SCALE GENOMIC DNA]</scope>
    <source>
        <strain evidence="2">wPpe</strain>
    </source>
</reference>
<protein>
    <submittedName>
        <fullName evidence="1">DNA polymerase III subunit delta</fullName>
    </submittedName>
</protein>
<dbReference type="PANTHER" id="PTHR11669">
    <property type="entry name" value="REPLICATION FACTOR C / DNA POLYMERASE III GAMMA-TAU SUBUNIT"/>
    <property type="match status" value="1"/>
</dbReference>
<gene>
    <name evidence="1" type="ORF">BIY23_00355</name>
</gene>
<comment type="caution">
    <text evidence="1">The sequence shown here is derived from an EMBL/GenBank/DDBJ whole genome shotgun (WGS) entry which is preliminary data.</text>
</comment>
<dbReference type="OrthoDB" id="9811073at2"/>
<dbReference type="InterPro" id="IPR050238">
    <property type="entry name" value="DNA_Rep/Repair_Clamp_Loader"/>
</dbReference>
<dbReference type="GO" id="GO:0006261">
    <property type="term" value="P:DNA-templated DNA replication"/>
    <property type="evidence" value="ECO:0007669"/>
    <property type="project" value="TreeGrafter"/>
</dbReference>
<dbReference type="EMBL" id="MJMG01000001">
    <property type="protein sequence ID" value="OEY87186.1"/>
    <property type="molecule type" value="Genomic_DNA"/>
</dbReference>
<dbReference type="Pfam" id="PF13177">
    <property type="entry name" value="DNA_pol3_delta2"/>
    <property type="match status" value="1"/>
</dbReference>
<dbReference type="RefSeq" id="WP_070064836.1">
    <property type="nucleotide sequence ID" value="NZ_MJMG01000001.1"/>
</dbReference>
<dbReference type="SUPFAM" id="SSF52540">
    <property type="entry name" value="P-loop containing nucleoside triphosphate hydrolases"/>
    <property type="match status" value="1"/>
</dbReference>
<accession>A0A1E7QLG8</accession>
<name>A0A1E7QLG8_WOLPI</name>
<sequence length="254" mass="29237">MKQIIGHDKAIKKLIDNMQVQSWIICGKKGIGKATLTKNYQFQEEFDLYVASGNTIGIEQIREMKDFLYLSPIHSEYKVAIVDSLEEMNNNSKNAILKILEEPPKNAKIFIISHRPYDIQATIKCRCFQLNLSPLTYEETKYIVYSKYQINDQVFNTMFNLFSGAPGMIMNAINSNLDKMGNFNEIINNNDVDLGLISRIIQVSILRDIKANPESTEILIDQWSKINKLFTYAKQFHLDKKHVLANIINILPNL</sequence>